<proteinExistence type="predicted"/>
<protein>
    <submittedName>
        <fullName evidence="2">Uncharacterized protein</fullName>
    </submittedName>
</protein>
<dbReference type="EMBL" id="MFQE01000007">
    <property type="protein sequence ID" value="OGH73917.1"/>
    <property type="molecule type" value="Genomic_DNA"/>
</dbReference>
<dbReference type="AlphaFoldDB" id="A0A1F6MQJ8"/>
<organism evidence="2 3">
    <name type="scientific">Candidatus Magasanikbacteria bacterium RIFCSPHIGHO2_02_FULL_51_14</name>
    <dbReference type="NCBI Taxonomy" id="1798683"/>
    <lineage>
        <taxon>Bacteria</taxon>
        <taxon>Candidatus Magasanikiibacteriota</taxon>
    </lineage>
</organism>
<keyword evidence="1" id="KW-0472">Membrane</keyword>
<feature type="transmembrane region" description="Helical" evidence="1">
    <location>
        <begin position="29"/>
        <end position="48"/>
    </location>
</feature>
<gene>
    <name evidence="2" type="ORF">A3C90_02775</name>
</gene>
<evidence type="ECO:0000313" key="3">
    <source>
        <dbReference type="Proteomes" id="UP000177457"/>
    </source>
</evidence>
<accession>A0A1F6MQJ8</accession>
<keyword evidence="1" id="KW-1133">Transmembrane helix</keyword>
<dbReference type="STRING" id="1798683.A3C90_02775"/>
<evidence type="ECO:0000313" key="2">
    <source>
        <dbReference type="EMBL" id="OGH73917.1"/>
    </source>
</evidence>
<comment type="caution">
    <text evidence="2">The sequence shown here is derived from an EMBL/GenBank/DDBJ whole genome shotgun (WGS) entry which is preliminary data.</text>
</comment>
<dbReference type="Proteomes" id="UP000177457">
    <property type="component" value="Unassembled WGS sequence"/>
</dbReference>
<feature type="transmembrane region" description="Helical" evidence="1">
    <location>
        <begin position="85"/>
        <end position="104"/>
    </location>
</feature>
<keyword evidence="1" id="KW-0812">Transmembrane</keyword>
<name>A0A1F6MQJ8_9BACT</name>
<sequence length="114" mass="12841">MRFVDSDHIVKRGGEYMCFHGKGSYWRCANHIGVFLVLLFAVCFLWFYINPVEQDLHLRLFRLSFIGYSGMNVASFILGAVQAYIWAYVAAGLWLLAGTCCKGGKCEMCGPKGK</sequence>
<reference evidence="2 3" key="1">
    <citation type="journal article" date="2016" name="Nat. Commun.">
        <title>Thousands of microbial genomes shed light on interconnected biogeochemical processes in an aquifer system.</title>
        <authorList>
            <person name="Anantharaman K."/>
            <person name="Brown C.T."/>
            <person name="Hug L.A."/>
            <person name="Sharon I."/>
            <person name="Castelle C.J."/>
            <person name="Probst A.J."/>
            <person name="Thomas B.C."/>
            <person name="Singh A."/>
            <person name="Wilkins M.J."/>
            <person name="Karaoz U."/>
            <person name="Brodie E.L."/>
            <person name="Williams K.H."/>
            <person name="Hubbard S.S."/>
            <person name="Banfield J.F."/>
        </authorList>
    </citation>
    <scope>NUCLEOTIDE SEQUENCE [LARGE SCALE GENOMIC DNA]</scope>
</reference>
<evidence type="ECO:0000256" key="1">
    <source>
        <dbReference type="SAM" id="Phobius"/>
    </source>
</evidence>